<evidence type="ECO:0000313" key="1">
    <source>
        <dbReference type="EMBL" id="KAL2323287.1"/>
    </source>
</evidence>
<sequence>MKTMILLVHYVEERRPKHANKDSIKIKMGCQEYRGGEEKVEQILGNFGEKKLYAIQWKWKKRRKMMQTADLWSE</sequence>
<organism evidence="1 2">
    <name type="scientific">Flemingia macrophylla</name>
    <dbReference type="NCBI Taxonomy" id="520843"/>
    <lineage>
        <taxon>Eukaryota</taxon>
        <taxon>Viridiplantae</taxon>
        <taxon>Streptophyta</taxon>
        <taxon>Embryophyta</taxon>
        <taxon>Tracheophyta</taxon>
        <taxon>Spermatophyta</taxon>
        <taxon>Magnoliopsida</taxon>
        <taxon>eudicotyledons</taxon>
        <taxon>Gunneridae</taxon>
        <taxon>Pentapetalae</taxon>
        <taxon>rosids</taxon>
        <taxon>fabids</taxon>
        <taxon>Fabales</taxon>
        <taxon>Fabaceae</taxon>
        <taxon>Papilionoideae</taxon>
        <taxon>50 kb inversion clade</taxon>
        <taxon>NPAAA clade</taxon>
        <taxon>indigoferoid/millettioid clade</taxon>
        <taxon>Phaseoleae</taxon>
        <taxon>Flemingia</taxon>
    </lineage>
</organism>
<comment type="caution">
    <text evidence="1">The sequence shown here is derived from an EMBL/GenBank/DDBJ whole genome shotgun (WGS) entry which is preliminary data.</text>
</comment>
<proteinExistence type="predicted"/>
<dbReference type="EMBL" id="JBGMDY010000009">
    <property type="protein sequence ID" value="KAL2323287.1"/>
    <property type="molecule type" value="Genomic_DNA"/>
</dbReference>
<accession>A0ABD1LIE0</accession>
<evidence type="ECO:0000313" key="2">
    <source>
        <dbReference type="Proteomes" id="UP001603857"/>
    </source>
</evidence>
<reference evidence="1 2" key="1">
    <citation type="submission" date="2024-08" db="EMBL/GenBank/DDBJ databases">
        <title>Insights into the chromosomal genome structure of Flemingia macrophylla.</title>
        <authorList>
            <person name="Ding Y."/>
            <person name="Zhao Y."/>
            <person name="Bi W."/>
            <person name="Wu M."/>
            <person name="Zhao G."/>
            <person name="Gong Y."/>
            <person name="Li W."/>
            <person name="Zhang P."/>
        </authorList>
    </citation>
    <scope>NUCLEOTIDE SEQUENCE [LARGE SCALE GENOMIC DNA]</scope>
    <source>
        <strain evidence="1">DYQJB</strain>
        <tissue evidence="1">Leaf</tissue>
    </source>
</reference>
<protein>
    <submittedName>
        <fullName evidence="1">Uncharacterized protein</fullName>
    </submittedName>
</protein>
<name>A0ABD1LIE0_9FABA</name>
<gene>
    <name evidence="1" type="ORF">Fmac_027666</name>
</gene>
<keyword evidence="2" id="KW-1185">Reference proteome</keyword>
<dbReference type="Proteomes" id="UP001603857">
    <property type="component" value="Unassembled WGS sequence"/>
</dbReference>
<dbReference type="AlphaFoldDB" id="A0ABD1LIE0"/>